<feature type="binding site" evidence="9">
    <location>
        <begin position="10"/>
        <end position="11"/>
    </location>
    <ligand>
        <name>ATP</name>
        <dbReference type="ChEBI" id="CHEBI:30616"/>
    </ligand>
</feature>
<feature type="binding site" evidence="9">
    <location>
        <begin position="128"/>
        <end position="134"/>
    </location>
    <ligand>
        <name>ATP</name>
        <dbReference type="ChEBI" id="CHEBI:30616"/>
    </ligand>
</feature>
<dbReference type="GO" id="GO:0016779">
    <property type="term" value="F:nucleotidyltransferase activity"/>
    <property type="evidence" value="ECO:0007669"/>
    <property type="project" value="UniProtKB-KW"/>
</dbReference>
<evidence type="ECO:0000256" key="5">
    <source>
        <dbReference type="ARBA" id="ARBA00022840"/>
    </source>
</evidence>
<evidence type="ECO:0000256" key="2">
    <source>
        <dbReference type="ARBA" id="ARBA00022679"/>
    </source>
</evidence>
<feature type="domain" description="Cytidyltransferase-like" evidence="10">
    <location>
        <begin position="7"/>
        <end position="138"/>
    </location>
</feature>
<feature type="site" description="Transition state stabilizer" evidence="9">
    <location>
        <position position="18"/>
    </location>
</feature>
<keyword evidence="2 9" id="KW-0808">Transferase</keyword>
<dbReference type="InterPro" id="IPR004821">
    <property type="entry name" value="Cyt_trans-like"/>
</dbReference>
<dbReference type="InterPro" id="IPR001980">
    <property type="entry name" value="PPAT"/>
</dbReference>
<evidence type="ECO:0000256" key="6">
    <source>
        <dbReference type="ARBA" id="ARBA00022842"/>
    </source>
</evidence>
<dbReference type="PRINTS" id="PR01020">
    <property type="entry name" value="LPSBIOSNTHSS"/>
</dbReference>
<feature type="binding site" evidence="9">
    <location>
        <begin position="94"/>
        <end position="96"/>
    </location>
    <ligand>
        <name>ATP</name>
        <dbReference type="ChEBI" id="CHEBI:30616"/>
    </ligand>
</feature>
<evidence type="ECO:0000256" key="8">
    <source>
        <dbReference type="ARBA" id="ARBA00029346"/>
    </source>
</evidence>
<dbReference type="NCBIfam" id="TIGR01510">
    <property type="entry name" value="coaD_prev_kdtB"/>
    <property type="match status" value="1"/>
</dbReference>
<keyword evidence="7 9" id="KW-0173">Coenzyme A biosynthesis</keyword>
<keyword evidence="12" id="KW-1185">Reference proteome</keyword>
<dbReference type="PANTHER" id="PTHR21342:SF1">
    <property type="entry name" value="PHOSPHOPANTETHEINE ADENYLYLTRANSFERASE"/>
    <property type="match status" value="1"/>
</dbReference>
<comment type="pathway">
    <text evidence="9">Cofactor biosynthesis; coenzyme A biosynthesis; CoA from (R)-pantothenate: step 4/5.</text>
</comment>
<evidence type="ECO:0000313" key="11">
    <source>
        <dbReference type="EMBL" id="GAA4156977.1"/>
    </source>
</evidence>
<sequence length="161" mass="16881">MSRLAVVPGSFDPVTLGHLDVIERAARLFEDVHVLVVHNPDKPGGLLTPDERVAVIEKAVAAAGLPASVTVTQYSAGLLADYCAHVGATALVKGIRSHTDLVYETPMAIVNEHLAGVETVFVLPRPENAQVSSTLVRQVISLGGDVSPYVPASVLEAVGSR</sequence>
<dbReference type="InterPro" id="IPR014729">
    <property type="entry name" value="Rossmann-like_a/b/a_fold"/>
</dbReference>
<feature type="binding site" evidence="9">
    <location>
        <position position="93"/>
    </location>
    <ligand>
        <name>substrate</name>
    </ligand>
</feature>
<keyword evidence="3 9" id="KW-0548">Nucleotidyltransferase</keyword>
<proteinExistence type="inferred from homology"/>
<dbReference type="Proteomes" id="UP001415169">
    <property type="component" value="Unassembled WGS sequence"/>
</dbReference>
<keyword evidence="1 9" id="KW-0963">Cytoplasm</keyword>
<feature type="binding site" evidence="9">
    <location>
        <position position="79"/>
    </location>
    <ligand>
        <name>substrate</name>
    </ligand>
</feature>
<dbReference type="EMBL" id="BAABBV010000001">
    <property type="protein sequence ID" value="GAA4156977.1"/>
    <property type="molecule type" value="Genomic_DNA"/>
</dbReference>
<feature type="binding site" evidence="9">
    <location>
        <position position="42"/>
    </location>
    <ligand>
        <name>substrate</name>
    </ligand>
</feature>
<dbReference type="EC" id="2.7.7.3" evidence="9"/>
<evidence type="ECO:0000256" key="4">
    <source>
        <dbReference type="ARBA" id="ARBA00022741"/>
    </source>
</evidence>
<gene>
    <name evidence="9 11" type="primary">coaD</name>
    <name evidence="11" type="ORF">GCM10022286_08050</name>
</gene>
<dbReference type="NCBIfam" id="TIGR00125">
    <property type="entry name" value="cyt_tran_rel"/>
    <property type="match status" value="1"/>
</dbReference>
<keyword evidence="6 9" id="KW-0460">Magnesium</keyword>
<evidence type="ECO:0000256" key="3">
    <source>
        <dbReference type="ARBA" id="ARBA00022695"/>
    </source>
</evidence>
<evidence type="ECO:0000313" key="12">
    <source>
        <dbReference type="Proteomes" id="UP001415169"/>
    </source>
</evidence>
<reference evidence="11" key="2">
    <citation type="submission" date="2023-12" db="EMBL/GenBank/DDBJ databases">
        <authorList>
            <person name="Sun Q."/>
            <person name="Inoue M."/>
        </authorList>
    </citation>
    <scope>NUCLEOTIDE SEQUENCE</scope>
    <source>
        <strain evidence="11">JCM 17590</strain>
    </source>
</reference>
<keyword evidence="4 9" id="KW-0547">Nucleotide-binding</keyword>
<comment type="function">
    <text evidence="9">Reversibly transfers an adenylyl group from ATP to 4'-phosphopantetheine, yielding dephospho-CoA (dPCoA) and pyrophosphate.</text>
</comment>
<name>A0ABP7ZGG5_9MICO</name>
<evidence type="ECO:0000256" key="9">
    <source>
        <dbReference type="HAMAP-Rule" id="MF_00151"/>
    </source>
</evidence>
<protein>
    <recommendedName>
        <fullName evidence="9">Phosphopantetheine adenylyltransferase</fullName>
        <ecNumber evidence="9">2.7.7.3</ecNumber>
    </recommendedName>
    <alternativeName>
        <fullName evidence="9">Dephospho-CoA pyrophosphorylase</fullName>
    </alternativeName>
    <alternativeName>
        <fullName evidence="9">Pantetheine-phosphate adenylyltransferase</fullName>
        <shortName evidence="9">PPAT</shortName>
    </alternativeName>
</protein>
<comment type="cofactor">
    <cofactor evidence="9">
        <name>Mg(2+)</name>
        <dbReference type="ChEBI" id="CHEBI:18420"/>
    </cofactor>
</comment>
<evidence type="ECO:0000259" key="10">
    <source>
        <dbReference type="Pfam" id="PF01467"/>
    </source>
</evidence>
<accession>A0ABP7ZGG5</accession>
<feature type="binding site" evidence="9">
    <location>
        <position position="104"/>
    </location>
    <ligand>
        <name>ATP</name>
        <dbReference type="ChEBI" id="CHEBI:30616"/>
    </ligand>
</feature>
<comment type="subunit">
    <text evidence="9">Homohexamer.</text>
</comment>
<comment type="subcellular location">
    <subcellularLocation>
        <location evidence="9">Cytoplasm</location>
    </subcellularLocation>
</comment>
<dbReference type="Pfam" id="PF01467">
    <property type="entry name" value="CTP_transf_like"/>
    <property type="match status" value="1"/>
</dbReference>
<evidence type="ECO:0000256" key="1">
    <source>
        <dbReference type="ARBA" id="ARBA00022490"/>
    </source>
</evidence>
<comment type="similarity">
    <text evidence="9">Belongs to the bacterial CoaD family.</text>
</comment>
<dbReference type="Gene3D" id="3.40.50.620">
    <property type="entry name" value="HUPs"/>
    <property type="match status" value="1"/>
</dbReference>
<dbReference type="PANTHER" id="PTHR21342">
    <property type="entry name" value="PHOSPHOPANTETHEINE ADENYLYLTRANSFERASE"/>
    <property type="match status" value="1"/>
</dbReference>
<keyword evidence="5 9" id="KW-0067">ATP-binding</keyword>
<dbReference type="HAMAP" id="MF_00151">
    <property type="entry name" value="PPAT_bact"/>
    <property type="match status" value="1"/>
</dbReference>
<organism evidence="11 12">
    <name type="scientific">Gryllotalpicola daejeonensis</name>
    <dbReference type="NCBI Taxonomy" id="993087"/>
    <lineage>
        <taxon>Bacteria</taxon>
        <taxon>Bacillati</taxon>
        <taxon>Actinomycetota</taxon>
        <taxon>Actinomycetes</taxon>
        <taxon>Micrococcales</taxon>
        <taxon>Microbacteriaceae</taxon>
        <taxon>Gryllotalpicola</taxon>
    </lineage>
</organism>
<evidence type="ECO:0000256" key="7">
    <source>
        <dbReference type="ARBA" id="ARBA00022993"/>
    </source>
</evidence>
<dbReference type="SUPFAM" id="SSF52374">
    <property type="entry name" value="Nucleotidylyl transferase"/>
    <property type="match status" value="1"/>
</dbReference>
<comment type="caution">
    <text evidence="11">The sequence shown here is derived from an EMBL/GenBank/DDBJ whole genome shotgun (WGS) entry which is preliminary data.</text>
</comment>
<feature type="binding site" evidence="9">
    <location>
        <position position="10"/>
    </location>
    <ligand>
        <name>substrate</name>
    </ligand>
</feature>
<comment type="catalytic activity">
    <reaction evidence="8 9">
        <text>(R)-4'-phosphopantetheine + ATP + H(+) = 3'-dephospho-CoA + diphosphate</text>
        <dbReference type="Rhea" id="RHEA:19801"/>
        <dbReference type="ChEBI" id="CHEBI:15378"/>
        <dbReference type="ChEBI" id="CHEBI:30616"/>
        <dbReference type="ChEBI" id="CHEBI:33019"/>
        <dbReference type="ChEBI" id="CHEBI:57328"/>
        <dbReference type="ChEBI" id="CHEBI:61723"/>
        <dbReference type="EC" id="2.7.7.3"/>
    </reaction>
</comment>
<reference evidence="11" key="1">
    <citation type="journal article" date="2014" name="Int. J. Syst. Evol. Microbiol.">
        <title>Complete genome of a new Firmicutes species belonging to the dominant human colonic microbiota ('Ruminococcus bicirculans') reveals two chromosomes and a selective capacity to utilize plant glucans.</title>
        <authorList>
            <consortium name="NISC Comparative Sequencing Program"/>
            <person name="Wegmann U."/>
            <person name="Louis P."/>
            <person name="Goesmann A."/>
            <person name="Henrissat B."/>
            <person name="Duncan S.H."/>
            <person name="Flint H.J."/>
        </authorList>
    </citation>
    <scope>NUCLEOTIDE SEQUENCE</scope>
    <source>
        <strain evidence="11">JCM 17590</strain>
    </source>
</reference>
<dbReference type="RefSeq" id="WP_344790453.1">
    <property type="nucleotide sequence ID" value="NZ_BAABBV010000001.1"/>
</dbReference>
<feature type="binding site" evidence="9">
    <location>
        <position position="18"/>
    </location>
    <ligand>
        <name>ATP</name>
        <dbReference type="ChEBI" id="CHEBI:30616"/>
    </ligand>
</feature>